<reference evidence="5" key="1">
    <citation type="submission" date="2019-04" db="EMBL/GenBank/DDBJ databases">
        <title>Genome assembly of Zosterops borbonicus 15179.</title>
        <authorList>
            <person name="Leroy T."/>
            <person name="Anselmetti Y."/>
            <person name="Tilak M.-K."/>
            <person name="Nabholz B."/>
        </authorList>
    </citation>
    <scope>NUCLEOTIDE SEQUENCE</scope>
    <source>
        <strain evidence="5">HGM_15179</strain>
        <tissue evidence="5">Muscle</tissue>
    </source>
</reference>
<keyword evidence="2" id="KW-1064">Adaptive immunity</keyword>
<dbReference type="PANTHER" id="PTHR23266">
    <property type="entry name" value="IMMUNOGLOBULIN HEAVY CHAIN"/>
    <property type="match status" value="1"/>
</dbReference>
<dbReference type="AlphaFoldDB" id="A0A8K1D3M3"/>
<comment type="caution">
    <text evidence="5">The sequence shown here is derived from an EMBL/GenBank/DDBJ whole genome shotgun (WGS) entry which is preliminary data.</text>
</comment>
<feature type="domain" description="Ig-like" evidence="4">
    <location>
        <begin position="92"/>
        <end position="211"/>
    </location>
</feature>
<protein>
    <recommendedName>
        <fullName evidence="4">Ig-like domain-containing protein</fullName>
    </recommendedName>
</protein>
<evidence type="ECO:0000259" key="4">
    <source>
        <dbReference type="PROSITE" id="PS50835"/>
    </source>
</evidence>
<dbReference type="OrthoDB" id="8865476at2759"/>
<evidence type="ECO:0000313" key="5">
    <source>
        <dbReference type="EMBL" id="TRZ04893.1"/>
    </source>
</evidence>
<dbReference type="GO" id="GO:0002250">
    <property type="term" value="P:adaptive immune response"/>
    <property type="evidence" value="ECO:0007669"/>
    <property type="project" value="UniProtKB-KW"/>
</dbReference>
<dbReference type="InterPro" id="IPR013783">
    <property type="entry name" value="Ig-like_fold"/>
</dbReference>
<dbReference type="SUPFAM" id="SSF48726">
    <property type="entry name" value="Immunoglobulin"/>
    <property type="match status" value="2"/>
</dbReference>
<dbReference type="GO" id="GO:0005576">
    <property type="term" value="C:extracellular region"/>
    <property type="evidence" value="ECO:0007669"/>
    <property type="project" value="UniProtKB-ARBA"/>
</dbReference>
<name>A0A8K1D3M3_9PASS</name>
<dbReference type="InterPro" id="IPR003599">
    <property type="entry name" value="Ig_sub"/>
</dbReference>
<dbReference type="Gene3D" id="2.60.40.10">
    <property type="entry name" value="Immunoglobulins"/>
    <property type="match status" value="2"/>
</dbReference>
<dbReference type="GO" id="GO:0019814">
    <property type="term" value="C:immunoglobulin complex"/>
    <property type="evidence" value="ECO:0007669"/>
    <property type="project" value="UniProtKB-KW"/>
</dbReference>
<accession>A0A8K1D3M3</accession>
<dbReference type="EMBL" id="SWJQ01009059">
    <property type="protein sequence ID" value="TRZ04893.1"/>
    <property type="molecule type" value="Genomic_DNA"/>
</dbReference>
<dbReference type="Pfam" id="PF07686">
    <property type="entry name" value="V-set"/>
    <property type="match status" value="2"/>
</dbReference>
<dbReference type="PROSITE" id="PS50835">
    <property type="entry name" value="IG_LIKE"/>
    <property type="match status" value="1"/>
</dbReference>
<dbReference type="InterPro" id="IPR007110">
    <property type="entry name" value="Ig-like_dom"/>
</dbReference>
<evidence type="ECO:0000256" key="3">
    <source>
        <dbReference type="ARBA" id="ARBA00043265"/>
    </source>
</evidence>
<keyword evidence="1" id="KW-0391">Immunity</keyword>
<dbReference type="SMART" id="SM00406">
    <property type="entry name" value="IGv"/>
    <property type="match status" value="2"/>
</dbReference>
<evidence type="ECO:0000256" key="2">
    <source>
        <dbReference type="ARBA" id="ARBA00023130"/>
    </source>
</evidence>
<proteinExistence type="predicted"/>
<gene>
    <name evidence="5" type="ORF">HGM15179_022213</name>
</gene>
<keyword evidence="6" id="KW-1185">Reference proteome</keyword>
<dbReference type="InterPro" id="IPR036179">
    <property type="entry name" value="Ig-like_dom_sf"/>
</dbReference>
<evidence type="ECO:0000313" key="6">
    <source>
        <dbReference type="Proteomes" id="UP000796761"/>
    </source>
</evidence>
<dbReference type="SMART" id="SM00409">
    <property type="entry name" value="IG"/>
    <property type="match status" value="1"/>
</dbReference>
<evidence type="ECO:0000256" key="1">
    <source>
        <dbReference type="ARBA" id="ARBA00022859"/>
    </source>
</evidence>
<dbReference type="Proteomes" id="UP000796761">
    <property type="component" value="Unassembled WGS sequence"/>
</dbReference>
<dbReference type="InterPro" id="IPR013106">
    <property type="entry name" value="Ig_V-set"/>
</dbReference>
<dbReference type="InterPro" id="IPR050199">
    <property type="entry name" value="IgHV"/>
</dbReference>
<sequence>MEYIASINSNGGSTHYASSVKGRFTISRDNGQSSVTLTMNNLQDEDSGSYFCAKSAGSGYGALAAYGQTDIIDTFNPIMTQWAFSPNDRKTPKSVNKKNKKAAVTLLESGGDLQPPGGSLTLLCHGSGFDFGKCAMLWIRQKPGQGLEYVAYINNGGGTWYSPSFQGRFTISRDNGQSSVTLAMNNLQEEDSGSYFCAKNVYRSHSSGTVTAAGRVYGADVGYVGFGPVPTIVSPGVPKAQTLPQI</sequence>
<keyword evidence="3" id="KW-1280">Immunoglobulin</keyword>
<organism evidence="5 6">
    <name type="scientific">Zosterops borbonicus</name>
    <dbReference type="NCBI Taxonomy" id="364589"/>
    <lineage>
        <taxon>Eukaryota</taxon>
        <taxon>Metazoa</taxon>
        <taxon>Chordata</taxon>
        <taxon>Craniata</taxon>
        <taxon>Vertebrata</taxon>
        <taxon>Euteleostomi</taxon>
        <taxon>Archelosauria</taxon>
        <taxon>Archosauria</taxon>
        <taxon>Dinosauria</taxon>
        <taxon>Saurischia</taxon>
        <taxon>Theropoda</taxon>
        <taxon>Coelurosauria</taxon>
        <taxon>Aves</taxon>
        <taxon>Neognathae</taxon>
        <taxon>Neoaves</taxon>
        <taxon>Telluraves</taxon>
        <taxon>Australaves</taxon>
        <taxon>Passeriformes</taxon>
        <taxon>Sylvioidea</taxon>
        <taxon>Zosteropidae</taxon>
        <taxon>Zosterops</taxon>
    </lineage>
</organism>